<accession>A0A1I7X5B2</accession>
<dbReference type="WBParaSite" id="Hba_12576">
    <property type="protein sequence ID" value="Hba_12576"/>
    <property type="gene ID" value="Hba_12576"/>
</dbReference>
<dbReference type="Proteomes" id="UP000095283">
    <property type="component" value="Unplaced"/>
</dbReference>
<reference evidence="2" key="1">
    <citation type="submission" date="2016-11" db="UniProtKB">
        <authorList>
            <consortium name="WormBaseParasite"/>
        </authorList>
    </citation>
    <scope>IDENTIFICATION</scope>
</reference>
<dbReference type="AlphaFoldDB" id="A0A1I7X5B2"/>
<sequence>MVCGAFSATGLGQFDVCVDEDERHGLKELRGHHLVSNLQRSSSVSITFQRDNAISYVSRSTKTWLKDNDVYTLDRLNEFFMLLIEVVVVLITS</sequence>
<name>A0A1I7X5B2_HETBA</name>
<proteinExistence type="predicted"/>
<keyword evidence="1" id="KW-1185">Reference proteome</keyword>
<protein>
    <submittedName>
        <fullName evidence="2">Uncharacterized protein</fullName>
    </submittedName>
</protein>
<evidence type="ECO:0000313" key="1">
    <source>
        <dbReference type="Proteomes" id="UP000095283"/>
    </source>
</evidence>
<organism evidence="1 2">
    <name type="scientific">Heterorhabditis bacteriophora</name>
    <name type="common">Entomopathogenic nematode worm</name>
    <dbReference type="NCBI Taxonomy" id="37862"/>
    <lineage>
        <taxon>Eukaryota</taxon>
        <taxon>Metazoa</taxon>
        <taxon>Ecdysozoa</taxon>
        <taxon>Nematoda</taxon>
        <taxon>Chromadorea</taxon>
        <taxon>Rhabditida</taxon>
        <taxon>Rhabditina</taxon>
        <taxon>Rhabditomorpha</taxon>
        <taxon>Strongyloidea</taxon>
        <taxon>Heterorhabditidae</taxon>
        <taxon>Heterorhabditis</taxon>
    </lineage>
</organism>
<evidence type="ECO:0000313" key="2">
    <source>
        <dbReference type="WBParaSite" id="Hba_12576"/>
    </source>
</evidence>